<organism evidence="2 3">
    <name type="scientific">Collybia nuda</name>
    <dbReference type="NCBI Taxonomy" id="64659"/>
    <lineage>
        <taxon>Eukaryota</taxon>
        <taxon>Fungi</taxon>
        <taxon>Dikarya</taxon>
        <taxon>Basidiomycota</taxon>
        <taxon>Agaricomycotina</taxon>
        <taxon>Agaricomycetes</taxon>
        <taxon>Agaricomycetidae</taxon>
        <taxon>Agaricales</taxon>
        <taxon>Tricholomatineae</taxon>
        <taxon>Clitocybaceae</taxon>
        <taxon>Collybia</taxon>
    </lineage>
</organism>
<keyword evidence="3" id="KW-1185">Reference proteome</keyword>
<dbReference type="OrthoDB" id="972532at2759"/>
<evidence type="ECO:0000313" key="3">
    <source>
        <dbReference type="Proteomes" id="UP000807353"/>
    </source>
</evidence>
<evidence type="ECO:0000256" key="1">
    <source>
        <dbReference type="SAM" id="Phobius"/>
    </source>
</evidence>
<dbReference type="Proteomes" id="UP000807353">
    <property type="component" value="Unassembled WGS sequence"/>
</dbReference>
<accession>A0A9P5YFU9</accession>
<gene>
    <name evidence="2" type="ORF">BDZ94DRAFT_1250012</name>
</gene>
<dbReference type="AlphaFoldDB" id="A0A9P5YFU9"/>
<sequence length="89" mass="9731">MSKSRRAFMGTPKAVFLLSAAYFSGATASRILCSVPINPRTTIVDTFWFYSLILSIGAAINSSSAMVRKRTFYASRGSKFSLSAHLVDK</sequence>
<keyword evidence="1" id="KW-0812">Transmembrane</keyword>
<keyword evidence="1" id="KW-0472">Membrane</keyword>
<reference evidence="2" key="1">
    <citation type="submission" date="2020-11" db="EMBL/GenBank/DDBJ databases">
        <authorList>
            <consortium name="DOE Joint Genome Institute"/>
            <person name="Ahrendt S."/>
            <person name="Riley R."/>
            <person name="Andreopoulos W."/>
            <person name="Labutti K."/>
            <person name="Pangilinan J."/>
            <person name="Ruiz-Duenas F.J."/>
            <person name="Barrasa J.M."/>
            <person name="Sanchez-Garcia M."/>
            <person name="Camarero S."/>
            <person name="Miyauchi S."/>
            <person name="Serrano A."/>
            <person name="Linde D."/>
            <person name="Babiker R."/>
            <person name="Drula E."/>
            <person name="Ayuso-Fernandez I."/>
            <person name="Pacheco R."/>
            <person name="Padilla G."/>
            <person name="Ferreira P."/>
            <person name="Barriuso J."/>
            <person name="Kellner H."/>
            <person name="Castanera R."/>
            <person name="Alfaro M."/>
            <person name="Ramirez L."/>
            <person name="Pisabarro A.G."/>
            <person name="Kuo A."/>
            <person name="Tritt A."/>
            <person name="Lipzen A."/>
            <person name="He G."/>
            <person name="Yan M."/>
            <person name="Ng V."/>
            <person name="Cullen D."/>
            <person name="Martin F."/>
            <person name="Rosso M.-N."/>
            <person name="Henrissat B."/>
            <person name="Hibbett D."/>
            <person name="Martinez A.T."/>
            <person name="Grigoriev I.V."/>
        </authorList>
    </citation>
    <scope>NUCLEOTIDE SEQUENCE</scope>
    <source>
        <strain evidence="2">CBS 247.69</strain>
    </source>
</reference>
<evidence type="ECO:0000313" key="2">
    <source>
        <dbReference type="EMBL" id="KAF9466880.1"/>
    </source>
</evidence>
<keyword evidence="1" id="KW-1133">Transmembrane helix</keyword>
<dbReference type="EMBL" id="MU150239">
    <property type="protein sequence ID" value="KAF9466880.1"/>
    <property type="molecule type" value="Genomic_DNA"/>
</dbReference>
<comment type="caution">
    <text evidence="2">The sequence shown here is derived from an EMBL/GenBank/DDBJ whole genome shotgun (WGS) entry which is preliminary data.</text>
</comment>
<feature type="transmembrane region" description="Helical" evidence="1">
    <location>
        <begin position="47"/>
        <end position="67"/>
    </location>
</feature>
<name>A0A9P5YFU9_9AGAR</name>
<protein>
    <submittedName>
        <fullName evidence="2">Uncharacterized protein</fullName>
    </submittedName>
</protein>
<proteinExistence type="predicted"/>